<dbReference type="PANTHER" id="PTHR43591">
    <property type="entry name" value="METHYLTRANSFERASE"/>
    <property type="match status" value="1"/>
</dbReference>
<evidence type="ECO:0000259" key="1">
    <source>
        <dbReference type="PROSITE" id="PS51186"/>
    </source>
</evidence>
<organism evidence="2 3">
    <name type="scientific">Streptomyces asoensis</name>
    <dbReference type="NCBI Taxonomy" id="249586"/>
    <lineage>
        <taxon>Bacteria</taxon>
        <taxon>Bacillati</taxon>
        <taxon>Actinomycetota</taxon>
        <taxon>Actinomycetes</taxon>
        <taxon>Kitasatosporales</taxon>
        <taxon>Streptomycetaceae</taxon>
        <taxon>Streptomyces</taxon>
    </lineage>
</organism>
<dbReference type="InterPro" id="IPR013216">
    <property type="entry name" value="Methyltransf_11"/>
</dbReference>
<keyword evidence="3" id="KW-1185">Reference proteome</keyword>
<dbReference type="CDD" id="cd02440">
    <property type="entry name" value="AdoMet_MTases"/>
    <property type="match status" value="1"/>
</dbReference>
<evidence type="ECO:0000313" key="3">
    <source>
        <dbReference type="Proteomes" id="UP000649259"/>
    </source>
</evidence>
<reference evidence="3" key="1">
    <citation type="submission" date="2023-07" db="EMBL/GenBank/DDBJ databases">
        <title>Whole genome shotgun sequence of Streptomyces cacaoi subsp. asoensis NBRC 13813.</title>
        <authorList>
            <person name="Komaki H."/>
            <person name="Tamura T."/>
        </authorList>
    </citation>
    <scope>NUCLEOTIDE SEQUENCE [LARGE SCALE GENOMIC DNA]</scope>
    <source>
        <strain evidence="3">NBRC 13813</strain>
    </source>
</reference>
<evidence type="ECO:0000313" key="2">
    <source>
        <dbReference type="EMBL" id="GHI66008.1"/>
    </source>
</evidence>
<dbReference type="Gene3D" id="3.40.630.30">
    <property type="match status" value="1"/>
</dbReference>
<dbReference type="SUPFAM" id="SSF53335">
    <property type="entry name" value="S-adenosyl-L-methionine-dependent methyltransferases"/>
    <property type="match status" value="1"/>
</dbReference>
<name>A0ABQ3SD00_9ACTN</name>
<dbReference type="InterPro" id="IPR016181">
    <property type="entry name" value="Acyl_CoA_acyltransferase"/>
</dbReference>
<dbReference type="InterPro" id="IPR000182">
    <property type="entry name" value="GNAT_dom"/>
</dbReference>
<dbReference type="Pfam" id="PF08241">
    <property type="entry name" value="Methyltransf_11"/>
    <property type="match status" value="1"/>
</dbReference>
<dbReference type="PROSITE" id="PS51186">
    <property type="entry name" value="GNAT"/>
    <property type="match status" value="1"/>
</dbReference>
<dbReference type="Gene3D" id="3.40.50.150">
    <property type="entry name" value="Vaccinia Virus protein VP39"/>
    <property type="match status" value="1"/>
</dbReference>
<gene>
    <name evidence="2" type="ORF">Saso_76580</name>
</gene>
<sequence length="413" mass="44411">MPELKRLEAGHAPAVLDFELANRAWFAASVSDRGDDYFDRFTDRYDALLAEQEAGVCAFYVLLAEEDGSVLGRFNLVDLVDGTAQLGYRVAQHATGRGVATEAVRRLCALAATRHGLHTLRAAASHGNAASARVLAKAGFVPAGPADPAHLGGKQGTWYRRDLTLPGSPSIPANRRLWNRISGAYQHEHDPQIGAAPRLWGMYSLPDAQLHALGDVTGKRVLELGCGAGQWSRALAAEGARVVGLDLSEAQLAAAARAMGTARYPLVQGAAEQLPFAAGSFDVVFCDFGGLSWAPPHLAVPQAARVLVRGGRLVFNVASPWFEACYDEAAARVTRTLRQDYFGLDTVAEDDGASSYQLTYGGWVKVLRGAGLVIDDLIEPRPGPTAPNGYNETDPPDWAHRWPAELLWVTHKL</sequence>
<feature type="domain" description="N-acetyltransferase" evidence="1">
    <location>
        <begin position="2"/>
        <end position="164"/>
    </location>
</feature>
<proteinExistence type="predicted"/>
<protein>
    <recommendedName>
        <fullName evidence="1">N-acetyltransferase domain-containing protein</fullName>
    </recommendedName>
</protein>
<dbReference type="Pfam" id="PF13302">
    <property type="entry name" value="Acetyltransf_3"/>
    <property type="match status" value="1"/>
</dbReference>
<dbReference type="InterPro" id="IPR029063">
    <property type="entry name" value="SAM-dependent_MTases_sf"/>
</dbReference>
<accession>A0ABQ3SD00</accession>
<dbReference type="EMBL" id="BNEB01000006">
    <property type="protein sequence ID" value="GHI66008.1"/>
    <property type="molecule type" value="Genomic_DNA"/>
</dbReference>
<dbReference type="Proteomes" id="UP000649259">
    <property type="component" value="Unassembled WGS sequence"/>
</dbReference>
<dbReference type="SUPFAM" id="SSF55729">
    <property type="entry name" value="Acyl-CoA N-acyltransferases (Nat)"/>
    <property type="match status" value="1"/>
</dbReference>
<comment type="caution">
    <text evidence="2">The sequence shown here is derived from an EMBL/GenBank/DDBJ whole genome shotgun (WGS) entry which is preliminary data.</text>
</comment>